<dbReference type="EMBL" id="CM023489">
    <property type="protein sequence ID" value="KAH6922188.1"/>
    <property type="molecule type" value="Genomic_DNA"/>
</dbReference>
<protein>
    <submittedName>
        <fullName evidence="1">Uncharacterized protein</fullName>
    </submittedName>
</protein>
<proteinExistence type="predicted"/>
<name>A0ACB7RLH3_HYAAI</name>
<reference evidence="1" key="1">
    <citation type="submission" date="2020-05" db="EMBL/GenBank/DDBJ databases">
        <title>Large-scale comparative analyses of tick genomes elucidate their genetic diversity and vector capacities.</title>
        <authorList>
            <person name="Jia N."/>
            <person name="Wang J."/>
            <person name="Shi W."/>
            <person name="Du L."/>
            <person name="Sun Y."/>
            <person name="Zhan W."/>
            <person name="Jiang J."/>
            <person name="Wang Q."/>
            <person name="Zhang B."/>
            <person name="Ji P."/>
            <person name="Sakyi L.B."/>
            <person name="Cui X."/>
            <person name="Yuan T."/>
            <person name="Jiang B."/>
            <person name="Yang W."/>
            <person name="Lam T.T.-Y."/>
            <person name="Chang Q."/>
            <person name="Ding S."/>
            <person name="Wang X."/>
            <person name="Zhu J."/>
            <person name="Ruan X."/>
            <person name="Zhao L."/>
            <person name="Wei J."/>
            <person name="Que T."/>
            <person name="Du C."/>
            <person name="Cheng J."/>
            <person name="Dai P."/>
            <person name="Han X."/>
            <person name="Huang E."/>
            <person name="Gao Y."/>
            <person name="Liu J."/>
            <person name="Shao H."/>
            <person name="Ye R."/>
            <person name="Li L."/>
            <person name="Wei W."/>
            <person name="Wang X."/>
            <person name="Wang C."/>
            <person name="Yang T."/>
            <person name="Huo Q."/>
            <person name="Li W."/>
            <person name="Guo W."/>
            <person name="Chen H."/>
            <person name="Zhou L."/>
            <person name="Ni X."/>
            <person name="Tian J."/>
            <person name="Zhou Y."/>
            <person name="Sheng Y."/>
            <person name="Liu T."/>
            <person name="Pan Y."/>
            <person name="Xia L."/>
            <person name="Li J."/>
            <person name="Zhao F."/>
            <person name="Cao W."/>
        </authorList>
    </citation>
    <scope>NUCLEOTIDE SEQUENCE</scope>
    <source>
        <strain evidence="1">Hyas-2018</strain>
    </source>
</reference>
<keyword evidence="2" id="KW-1185">Reference proteome</keyword>
<comment type="caution">
    <text evidence="1">The sequence shown here is derived from an EMBL/GenBank/DDBJ whole genome shotgun (WGS) entry which is preliminary data.</text>
</comment>
<accession>A0ACB7RLH3</accession>
<evidence type="ECO:0000313" key="2">
    <source>
        <dbReference type="Proteomes" id="UP000821845"/>
    </source>
</evidence>
<gene>
    <name evidence="1" type="ORF">HPB50_010851</name>
</gene>
<sequence length="713" mass="79059">MLNEMQPDDVAQCIQRNVRNCELDVHPTEKALVVRYDVEAVFLGDDGPAIEQSRSCQKLIRVRSINASTDVAALAREIVAKCDLLNESQTGRVERLLSYLQQRKDNGTAASRPQTGSQSSSHHGAVSPSGGRAASTASMACLESYVDMLYEEGEDKVRGSAMVLQLARSPDNLGELAANDTLLCALARVLREDGRRDTQLATNLAYVFFCLSTFSQFHPVIAEYKVGSICLDLVEYELRRHAHWKEELARAPDDDRSRRKFVGLTRRQDQLLRVCLYLLLNIAEESRSEIKMVNRGLVPMLVECLEREQTELLLLAVCFLKKLSIYYENQAEMARLPTIERLVPLLPQEPLTSAVLRLLLNLSFDRAHRAAMSAAGLIPKLVQLLIKEGRAAADETPILCILYHLSLDDRCKSQFPYTDCMPWLVRSLLASQNPQPAPLALAISLASHRRNAQLFSGALEKLLERALRDADALYLRLVRTVAQHSGAARGAALVSHAEALCTALMQHSSGIESDFAVECASTLAQLEGGPFVKLLDRMLPWIRSRLAEGPDELLVPLVQLVATVARSSESCARAIMQQGLVADLTGLLRARQEDDQLVLQVAYVFDALVSSGGTAVRESLVQGAQEVPAYLLDLLHDRNPEVGRVCGHALTVLAHYYQEWDRRLREARFCWHNAQWLAVVQSGEAPEEHEEGPCEQFIDRSDLLSNGSAASDP</sequence>
<dbReference type="Proteomes" id="UP000821845">
    <property type="component" value="Chromosome 9"/>
</dbReference>
<evidence type="ECO:0000313" key="1">
    <source>
        <dbReference type="EMBL" id="KAH6922188.1"/>
    </source>
</evidence>
<organism evidence="1 2">
    <name type="scientific">Hyalomma asiaticum</name>
    <name type="common">Tick</name>
    <dbReference type="NCBI Taxonomy" id="266040"/>
    <lineage>
        <taxon>Eukaryota</taxon>
        <taxon>Metazoa</taxon>
        <taxon>Ecdysozoa</taxon>
        <taxon>Arthropoda</taxon>
        <taxon>Chelicerata</taxon>
        <taxon>Arachnida</taxon>
        <taxon>Acari</taxon>
        <taxon>Parasitiformes</taxon>
        <taxon>Ixodida</taxon>
        <taxon>Ixodoidea</taxon>
        <taxon>Ixodidae</taxon>
        <taxon>Hyalomminae</taxon>
        <taxon>Hyalomma</taxon>
    </lineage>
</organism>